<comment type="similarity">
    <text evidence="1 3">Belongs to the D-isomer specific 2-hydroxyacid dehydrogenase family.</text>
</comment>
<dbReference type="PANTHER" id="PTHR10996">
    <property type="entry name" value="2-HYDROXYACID DEHYDROGENASE-RELATED"/>
    <property type="match status" value="1"/>
</dbReference>
<feature type="domain" description="D-isomer specific 2-hydroxyacid dehydrogenase NAD-binding" evidence="5">
    <location>
        <begin position="111"/>
        <end position="287"/>
    </location>
</feature>
<evidence type="ECO:0000313" key="7">
    <source>
        <dbReference type="Proteomes" id="UP000675880"/>
    </source>
</evidence>
<dbReference type="PROSITE" id="PS00670">
    <property type="entry name" value="D_2_HYDROXYACID_DH_2"/>
    <property type="match status" value="1"/>
</dbReference>
<dbReference type="InterPro" id="IPR029753">
    <property type="entry name" value="D-isomer_DH_CS"/>
</dbReference>
<dbReference type="CDD" id="cd05301">
    <property type="entry name" value="GDH"/>
    <property type="match status" value="1"/>
</dbReference>
<evidence type="ECO:0000313" key="6">
    <source>
        <dbReference type="EMBL" id="CAE6767970.1"/>
    </source>
</evidence>
<dbReference type="PANTHER" id="PTHR10996:SF283">
    <property type="entry name" value="GLYOXYLATE_HYDROXYPYRUVATE REDUCTASE B"/>
    <property type="match status" value="1"/>
</dbReference>
<dbReference type="InterPro" id="IPR006139">
    <property type="entry name" value="D-isomer_2_OHA_DH_cat_dom"/>
</dbReference>
<dbReference type="GO" id="GO:0047964">
    <property type="term" value="F:glyoxylate reductase (NADH) activity"/>
    <property type="evidence" value="ECO:0007669"/>
    <property type="project" value="UniProtKB-EC"/>
</dbReference>
<dbReference type="Pfam" id="PF00389">
    <property type="entry name" value="2-Hacid_dh"/>
    <property type="match status" value="1"/>
</dbReference>
<dbReference type="PROSITE" id="PS00065">
    <property type="entry name" value="D_2_HYDROXYACID_DH_1"/>
    <property type="match status" value="1"/>
</dbReference>
<keyword evidence="7" id="KW-1185">Reference proteome</keyword>
<evidence type="ECO:0000256" key="2">
    <source>
        <dbReference type="ARBA" id="ARBA00023002"/>
    </source>
</evidence>
<evidence type="ECO:0000256" key="3">
    <source>
        <dbReference type="RuleBase" id="RU003719"/>
    </source>
</evidence>
<reference evidence="6 7" key="1">
    <citation type="submission" date="2021-02" db="EMBL/GenBank/DDBJ databases">
        <authorList>
            <person name="Han P."/>
        </authorList>
    </citation>
    <scope>NUCLEOTIDE SEQUENCE [LARGE SCALE GENOMIC DNA]</scope>
    <source>
        <strain evidence="6">Candidatus Nitrospira sp. ZN2</strain>
    </source>
</reference>
<dbReference type="InterPro" id="IPR050223">
    <property type="entry name" value="D-isomer_2-hydroxyacid_DH"/>
</dbReference>
<dbReference type="EC" id="1.1.1.26" evidence="6"/>
<dbReference type="EMBL" id="CAJNBJ010000017">
    <property type="protein sequence ID" value="CAE6767970.1"/>
    <property type="molecule type" value="Genomic_DNA"/>
</dbReference>
<proteinExistence type="inferred from homology"/>
<dbReference type="Gene3D" id="3.40.50.720">
    <property type="entry name" value="NAD(P)-binding Rossmann-like Domain"/>
    <property type="match status" value="2"/>
</dbReference>
<dbReference type="RefSeq" id="WP_213043007.1">
    <property type="nucleotide sequence ID" value="NZ_CAJNBJ010000017.1"/>
</dbReference>
<dbReference type="SUPFAM" id="SSF52283">
    <property type="entry name" value="Formate/glycerate dehydrogenase catalytic domain-like"/>
    <property type="match status" value="1"/>
</dbReference>
<dbReference type="SUPFAM" id="SSF51735">
    <property type="entry name" value="NAD(P)-binding Rossmann-fold domains"/>
    <property type="match status" value="1"/>
</dbReference>
<dbReference type="Pfam" id="PF02826">
    <property type="entry name" value="2-Hacid_dh_C"/>
    <property type="match status" value="1"/>
</dbReference>
<dbReference type="Proteomes" id="UP000675880">
    <property type="component" value="Unassembled WGS sequence"/>
</dbReference>
<dbReference type="PROSITE" id="PS00671">
    <property type="entry name" value="D_2_HYDROXYACID_DH_3"/>
    <property type="match status" value="1"/>
</dbReference>
<keyword evidence="2 3" id="KW-0560">Oxidoreductase</keyword>
<comment type="caution">
    <text evidence="6">The sequence shown here is derived from an EMBL/GenBank/DDBJ whole genome shotgun (WGS) entry which is preliminary data.</text>
</comment>
<evidence type="ECO:0000256" key="1">
    <source>
        <dbReference type="ARBA" id="ARBA00005854"/>
    </source>
</evidence>
<organism evidence="6 7">
    <name type="scientific">Nitrospira defluvii</name>
    <dbReference type="NCBI Taxonomy" id="330214"/>
    <lineage>
        <taxon>Bacteria</taxon>
        <taxon>Pseudomonadati</taxon>
        <taxon>Nitrospirota</taxon>
        <taxon>Nitrospiria</taxon>
        <taxon>Nitrospirales</taxon>
        <taxon>Nitrospiraceae</taxon>
        <taxon>Nitrospira</taxon>
    </lineage>
</organism>
<evidence type="ECO:0000259" key="5">
    <source>
        <dbReference type="Pfam" id="PF02826"/>
    </source>
</evidence>
<gene>
    <name evidence="6" type="primary">gyaR</name>
    <name evidence="6" type="ORF">NSPZN2_40136</name>
</gene>
<accession>A0ABM8RRN3</accession>
<feature type="domain" description="D-isomer specific 2-hydroxyacid dehydrogenase catalytic" evidence="4">
    <location>
        <begin position="34"/>
        <end position="319"/>
    </location>
</feature>
<name>A0ABM8RRN3_9BACT</name>
<dbReference type="InterPro" id="IPR006140">
    <property type="entry name" value="D-isomer_DH_NAD-bd"/>
</dbReference>
<dbReference type="InterPro" id="IPR029752">
    <property type="entry name" value="D-isomer_DH_CS1"/>
</dbReference>
<protein>
    <submittedName>
        <fullName evidence="6">Glyoxylate reductase</fullName>
        <ecNumber evidence="6">1.1.1.26</ecNumber>
    </submittedName>
</protein>
<sequence>MAAPRLYISRLLPDPVMAAARQQYQLLNEPRDAAPAHDTLAAGLCEADAAICTLTDRIDASMLAAATRLTILANYAVGYNNIDLAAASARGIVVTNTPDVLTDSTADLTWALLLAVARRVAEGDAYVRSGDWSGWAPTQMLGTDVSGKTLGIIGMGRIGQAVAQRATGFNMRVCYTSRTPRSPDWLPSQWEVRSLPDLLKEADFVSLHVPLTPDTHHLIGARQLALMKPTAFLINTSRGPVVEESALVDALLQRRLAGAGLDVFEQEPLFHPSLRELRQVVLLPHLGSATLATRVRMGMICLENIAAICAGRAAPNQVNQIEARQGLSGSTL</sequence>
<evidence type="ECO:0000259" key="4">
    <source>
        <dbReference type="Pfam" id="PF00389"/>
    </source>
</evidence>
<dbReference type="InterPro" id="IPR036291">
    <property type="entry name" value="NAD(P)-bd_dom_sf"/>
</dbReference>